<dbReference type="InterPro" id="IPR021514">
    <property type="entry name" value="DUF3176"/>
</dbReference>
<dbReference type="AlphaFoldDB" id="A0A9P9WMM0"/>
<keyword evidence="3" id="KW-1185">Reference proteome</keyword>
<proteinExistence type="predicted"/>
<dbReference type="PANTHER" id="PTHR35394">
    <property type="entry name" value="DUF3176 DOMAIN-CONTAINING PROTEIN"/>
    <property type="match status" value="1"/>
</dbReference>
<evidence type="ECO:0000313" key="3">
    <source>
        <dbReference type="Proteomes" id="UP000829685"/>
    </source>
</evidence>
<accession>A0A9P9WMM0</accession>
<dbReference type="EMBL" id="JAFIMR010000012">
    <property type="protein sequence ID" value="KAI1871631.1"/>
    <property type="molecule type" value="Genomic_DNA"/>
</dbReference>
<dbReference type="Pfam" id="PF11374">
    <property type="entry name" value="DUF3176"/>
    <property type="match status" value="1"/>
</dbReference>
<name>A0A9P9WMM0_9PEZI</name>
<sequence>MADDGISDCSSTVFNDTSVSSIQSNPLKTFSIRTTTASRGSEESFRSVNLDLLSVSDDHSSITRQHPLATDLAARWKYVRVTLSPWRWPLITSIFAITCFSFLLYLAFVWDGKPLADWKIKSVSINAAVAAAGTALKGSLMVLIGSTISQARWSHFSSRHVPLRDLEYIDDAARGPWGSLLWLLRQPLNPSLVTVGSYLTLTATAFSFFAQQFVAIDLRFIVDPAAIAYFPSVQDVSVCEKSPWARAVSDGFLGLESEDGLAQCTASECTWNGLLSMGVCGSCADAADQLKSQSCSDFVSGDYKNSTISLCEHRIHTAGNDSKIYTIPAPGSAMGLVVVDALPQSLPLLEIFKYGPSVSHPTQECQQSKPLEVGSFGIFEMPAGVNNETQMVHFGTPSLTKCTFQFCMQNYTVQVRNGRRVKTDTVDTTVHWCDNNGTAFFNPTDDGSTTLDSFTVSTPDVPFGLFFDQYQLGAFTIDWHTGKWNLHRNQSYIREAPPLTGKPPSGKFRAYVRPSREYLSRLIRTRDNRKEWIDKFAWTITNAVRRQNSVSRLDDPYSGVAYSEQAYIKISWPWIVYPATILVVTLLAFATNVIATHWNGQNVWITGNLALLLSSVDNDISVQAQASHESHDALIDAVGQRQVRLERGGNGGWSFRQAL</sequence>
<protein>
    <submittedName>
        <fullName evidence="2">Uncharacterized protein</fullName>
    </submittedName>
</protein>
<reference evidence="2" key="1">
    <citation type="submission" date="2021-03" db="EMBL/GenBank/DDBJ databases">
        <title>Revisited historic fungal species revealed as producer of novel bioactive compounds through whole genome sequencing and comparative genomics.</title>
        <authorList>
            <person name="Vignolle G.A."/>
            <person name="Hochenegger N."/>
            <person name="Mach R.L."/>
            <person name="Mach-Aigner A.R."/>
            <person name="Javad Rahimi M."/>
            <person name="Salim K.A."/>
            <person name="Chan C.M."/>
            <person name="Lim L.B.L."/>
            <person name="Cai F."/>
            <person name="Druzhinina I.S."/>
            <person name="U'Ren J.M."/>
            <person name="Derntl C."/>
        </authorList>
    </citation>
    <scope>NUCLEOTIDE SEQUENCE</scope>
    <source>
        <strain evidence="2">TUCIM 5799</strain>
    </source>
</reference>
<evidence type="ECO:0000313" key="2">
    <source>
        <dbReference type="EMBL" id="KAI1871631.1"/>
    </source>
</evidence>
<evidence type="ECO:0000256" key="1">
    <source>
        <dbReference type="SAM" id="Phobius"/>
    </source>
</evidence>
<feature type="transmembrane region" description="Helical" evidence="1">
    <location>
        <begin position="574"/>
        <end position="595"/>
    </location>
</feature>
<organism evidence="2 3">
    <name type="scientific">Neoarthrinium moseri</name>
    <dbReference type="NCBI Taxonomy" id="1658444"/>
    <lineage>
        <taxon>Eukaryota</taxon>
        <taxon>Fungi</taxon>
        <taxon>Dikarya</taxon>
        <taxon>Ascomycota</taxon>
        <taxon>Pezizomycotina</taxon>
        <taxon>Sordariomycetes</taxon>
        <taxon>Xylariomycetidae</taxon>
        <taxon>Amphisphaeriales</taxon>
        <taxon>Apiosporaceae</taxon>
        <taxon>Neoarthrinium</taxon>
    </lineage>
</organism>
<feature type="transmembrane region" description="Helical" evidence="1">
    <location>
        <begin position="122"/>
        <end position="144"/>
    </location>
</feature>
<keyword evidence="1" id="KW-0812">Transmembrane</keyword>
<feature type="transmembrane region" description="Helical" evidence="1">
    <location>
        <begin position="86"/>
        <end position="110"/>
    </location>
</feature>
<keyword evidence="1" id="KW-0472">Membrane</keyword>
<keyword evidence="1" id="KW-1133">Transmembrane helix</keyword>
<comment type="caution">
    <text evidence="2">The sequence shown here is derived from an EMBL/GenBank/DDBJ whole genome shotgun (WGS) entry which is preliminary data.</text>
</comment>
<gene>
    <name evidence="2" type="ORF">JX265_005617</name>
</gene>
<dbReference type="Proteomes" id="UP000829685">
    <property type="component" value="Unassembled WGS sequence"/>
</dbReference>
<dbReference type="PANTHER" id="PTHR35394:SF5">
    <property type="entry name" value="DUF3176 DOMAIN-CONTAINING PROTEIN"/>
    <property type="match status" value="1"/>
</dbReference>